<dbReference type="RefSeq" id="WP_037509555.1">
    <property type="nucleotide sequence ID" value="NZ_CAIGKD010000014.1"/>
</dbReference>
<proteinExistence type="predicted"/>
<evidence type="ECO:0000313" key="1">
    <source>
        <dbReference type="EMBL" id="AYO78964.1"/>
    </source>
</evidence>
<sequence length="106" mass="11374">MATIVANLIVKGDNLEGTLATLTISAPILVVPNLRKSKETEPDYRIISRKNGFELGAGWKKFAQSTGAEYVSVVLSAPEFGTIYGNIANAPGDDPMRKVIIWNAPA</sequence>
<protein>
    <submittedName>
        <fullName evidence="1">DUF736 domain-containing protein</fullName>
    </submittedName>
</protein>
<evidence type="ECO:0000313" key="2">
    <source>
        <dbReference type="Proteomes" id="UP000280708"/>
    </source>
</evidence>
<accession>A0A085K4C4</accession>
<organism evidence="1 2">
    <name type="scientific">Sphingobium yanoikuyae</name>
    <name type="common">Sphingomonas yanoikuyae</name>
    <dbReference type="NCBI Taxonomy" id="13690"/>
    <lineage>
        <taxon>Bacteria</taxon>
        <taxon>Pseudomonadati</taxon>
        <taxon>Pseudomonadota</taxon>
        <taxon>Alphaproteobacteria</taxon>
        <taxon>Sphingomonadales</taxon>
        <taxon>Sphingomonadaceae</taxon>
        <taxon>Sphingobium</taxon>
    </lineage>
</organism>
<dbReference type="Proteomes" id="UP000280708">
    <property type="component" value="Chromosome"/>
</dbReference>
<gene>
    <name evidence="1" type="ORF">EBF16_20000</name>
</gene>
<dbReference type="Pfam" id="PF05284">
    <property type="entry name" value="DUF736"/>
    <property type="match status" value="1"/>
</dbReference>
<reference evidence="1 2" key="1">
    <citation type="submission" date="2018-10" db="EMBL/GenBank/DDBJ databases">
        <title>Characterization and genome analysis of a novel bacterium Sphingobium yanoikuyae SJTF8 capable of degrading PAHs.</title>
        <authorList>
            <person name="Yin C."/>
            <person name="Xiong W."/>
            <person name="Liang R."/>
        </authorList>
    </citation>
    <scope>NUCLEOTIDE SEQUENCE [LARGE SCALE GENOMIC DNA]</scope>
    <source>
        <strain evidence="1 2">SJTF8</strain>
    </source>
</reference>
<dbReference type="EMBL" id="CP033230">
    <property type="protein sequence ID" value="AYO78964.1"/>
    <property type="molecule type" value="Genomic_DNA"/>
</dbReference>
<name>A0A085K4C4_SPHYA</name>
<dbReference type="InterPro" id="IPR007948">
    <property type="entry name" value="DUF736"/>
</dbReference>
<dbReference type="AlphaFoldDB" id="A0A085K4C4"/>